<dbReference type="PROSITE" id="PS51257">
    <property type="entry name" value="PROKAR_LIPOPROTEIN"/>
    <property type="match status" value="1"/>
</dbReference>
<sequence>MKDYFIQYLSMTMERRTVLKRIGGVGAAAALAGCSVQEQGNGGSDGGTASGDGSSSGSNGGSQQSSGTATAWYQLQDSEIPARKDAMETFTSETEFAVEGSDISNMEKKTTSAIPAGQGPEIFEWAHDWVGDYYQREFVVDQSDELSVSLDQFTDAAASAVQFDDAVVGLPHSAETVTLIYNTDIVDEPPETIDDMVSVMEEYHDPSSSQYGLAAPFDPYFTSGWIQAFGGYYFDPEQDPALGLDADEAVEGLQFALDTLRPYMPDDPNYEPQAATFSEGNAAFAVNGPWYLATLNQSDVNYEVATFPAIDGGEVTPYTGISMWYFADAMNEGGADATAARNFVEWFATNEDHATRLAEEQGAIPVLDSLVGSDELPDHVQTYSQTVSQGIPMPTDPRMNKVWSPLENALIEAFNGDASAEDALTTAAEEIRSNWE</sequence>
<dbReference type="InterPro" id="IPR006059">
    <property type="entry name" value="SBP"/>
</dbReference>
<dbReference type="GO" id="GO:0015768">
    <property type="term" value="P:maltose transport"/>
    <property type="evidence" value="ECO:0007669"/>
    <property type="project" value="TreeGrafter"/>
</dbReference>
<reference evidence="6" key="1">
    <citation type="journal article" date="2014" name="Int. J. Syst. Evol. Microbiol.">
        <title>Complete genome sequence of Corynebacterium casei LMG S-19264T (=DSM 44701T), isolated from a smear-ripened cheese.</title>
        <authorList>
            <consortium name="US DOE Joint Genome Institute (JGI-PGF)"/>
            <person name="Walter F."/>
            <person name="Albersmeier A."/>
            <person name="Kalinowski J."/>
            <person name="Ruckert C."/>
        </authorList>
    </citation>
    <scope>NUCLEOTIDE SEQUENCE</scope>
    <source>
        <strain evidence="6">JCM 19018</strain>
    </source>
</reference>
<reference evidence="6" key="2">
    <citation type="submission" date="2020-09" db="EMBL/GenBank/DDBJ databases">
        <authorList>
            <person name="Sun Q."/>
            <person name="Ohkuma M."/>
        </authorList>
    </citation>
    <scope>NUCLEOTIDE SEQUENCE</scope>
    <source>
        <strain evidence="6">JCM 19018</strain>
    </source>
</reference>
<evidence type="ECO:0000256" key="2">
    <source>
        <dbReference type="ARBA" id="ARBA00022448"/>
    </source>
</evidence>
<dbReference type="SUPFAM" id="SSF53850">
    <property type="entry name" value="Periplasmic binding protein-like II"/>
    <property type="match status" value="1"/>
</dbReference>
<dbReference type="GO" id="GO:0055052">
    <property type="term" value="C:ATP-binding cassette (ABC) transporter complex, substrate-binding subunit-containing"/>
    <property type="evidence" value="ECO:0007669"/>
    <property type="project" value="TreeGrafter"/>
</dbReference>
<feature type="region of interest" description="Disordered" evidence="5">
    <location>
        <begin position="39"/>
        <end position="69"/>
    </location>
</feature>
<comment type="similarity">
    <text evidence="1">Belongs to the bacterial solute-binding protein 1 family.</text>
</comment>
<organism evidence="6 7">
    <name type="scientific">Haloarcula sebkhae</name>
    <dbReference type="NCBI Taxonomy" id="932660"/>
    <lineage>
        <taxon>Archaea</taxon>
        <taxon>Methanobacteriati</taxon>
        <taxon>Methanobacteriota</taxon>
        <taxon>Stenosarchaea group</taxon>
        <taxon>Halobacteria</taxon>
        <taxon>Halobacteriales</taxon>
        <taxon>Haloarculaceae</taxon>
        <taxon>Haloarcula</taxon>
    </lineage>
</organism>
<keyword evidence="3" id="KW-0762">Sugar transport</keyword>
<evidence type="ECO:0000256" key="3">
    <source>
        <dbReference type="ARBA" id="ARBA00022597"/>
    </source>
</evidence>
<evidence type="ECO:0000256" key="1">
    <source>
        <dbReference type="ARBA" id="ARBA00008520"/>
    </source>
</evidence>
<feature type="compositionally biased region" description="Low complexity" evidence="5">
    <location>
        <begin position="51"/>
        <end position="69"/>
    </location>
</feature>
<dbReference type="PANTHER" id="PTHR30061">
    <property type="entry name" value="MALTOSE-BINDING PERIPLASMIC PROTEIN"/>
    <property type="match status" value="1"/>
</dbReference>
<evidence type="ECO:0000313" key="7">
    <source>
        <dbReference type="Proteomes" id="UP000614221"/>
    </source>
</evidence>
<accession>A0A830EUC4</accession>
<dbReference type="Pfam" id="PF13416">
    <property type="entry name" value="SBP_bac_8"/>
    <property type="match status" value="1"/>
</dbReference>
<dbReference type="Proteomes" id="UP000614221">
    <property type="component" value="Unassembled WGS sequence"/>
</dbReference>
<comment type="caution">
    <text evidence="6">The sequence shown here is derived from an EMBL/GenBank/DDBJ whole genome shotgun (WGS) entry which is preliminary data.</text>
</comment>
<name>A0A830EUC4_9EURY</name>
<dbReference type="EMBL" id="BMPD01000001">
    <property type="protein sequence ID" value="GGK56303.1"/>
    <property type="molecule type" value="Genomic_DNA"/>
</dbReference>
<dbReference type="GO" id="GO:0015144">
    <property type="term" value="F:carbohydrate transmembrane transporter activity"/>
    <property type="evidence" value="ECO:0007669"/>
    <property type="project" value="InterPro"/>
</dbReference>
<dbReference type="InterPro" id="IPR006060">
    <property type="entry name" value="Maltose/Cyclodextrin-bd"/>
</dbReference>
<dbReference type="GO" id="GO:1901982">
    <property type="term" value="F:maltose binding"/>
    <property type="evidence" value="ECO:0007669"/>
    <property type="project" value="TreeGrafter"/>
</dbReference>
<dbReference type="Gene3D" id="3.40.190.10">
    <property type="entry name" value="Periplasmic binding protein-like II"/>
    <property type="match status" value="2"/>
</dbReference>
<dbReference type="AlphaFoldDB" id="A0A830EUC4"/>
<dbReference type="GO" id="GO:0042956">
    <property type="term" value="P:maltodextrin transmembrane transport"/>
    <property type="evidence" value="ECO:0007669"/>
    <property type="project" value="TreeGrafter"/>
</dbReference>
<evidence type="ECO:0000313" key="6">
    <source>
        <dbReference type="EMBL" id="GGK56303.1"/>
    </source>
</evidence>
<feature type="compositionally biased region" description="Gly residues" evidence="5">
    <location>
        <begin position="40"/>
        <end position="50"/>
    </location>
</feature>
<evidence type="ECO:0000256" key="5">
    <source>
        <dbReference type="SAM" id="MobiDB-lite"/>
    </source>
</evidence>
<keyword evidence="4" id="KW-0732">Signal</keyword>
<evidence type="ECO:0000256" key="4">
    <source>
        <dbReference type="ARBA" id="ARBA00022729"/>
    </source>
</evidence>
<gene>
    <name evidence="6" type="ORF">GCM10009067_05980</name>
</gene>
<proteinExistence type="inferred from homology"/>
<dbReference type="PANTHER" id="PTHR30061:SF50">
    <property type="entry name" value="MALTOSE_MALTODEXTRIN-BINDING PERIPLASMIC PROTEIN"/>
    <property type="match status" value="1"/>
</dbReference>
<dbReference type="PRINTS" id="PR00181">
    <property type="entry name" value="MALTOSEBP"/>
</dbReference>
<protein>
    <submittedName>
        <fullName evidence="6">Maltotriose-binding protein</fullName>
    </submittedName>
</protein>
<keyword evidence="2" id="KW-0813">Transport</keyword>